<dbReference type="AlphaFoldDB" id="A0A0A1V1A9"/>
<dbReference type="EMBL" id="JELW01000003">
    <property type="protein sequence ID" value="EXV03411.1"/>
    <property type="molecule type" value="Genomic_DNA"/>
</dbReference>
<name>A0A0A1V1A9_9HYPO</name>
<proteinExistence type="predicted"/>
<organism evidence="1 2">
    <name type="scientific">Metarhizium robertsii</name>
    <dbReference type="NCBI Taxonomy" id="568076"/>
    <lineage>
        <taxon>Eukaryota</taxon>
        <taxon>Fungi</taxon>
        <taxon>Dikarya</taxon>
        <taxon>Ascomycota</taxon>
        <taxon>Pezizomycotina</taxon>
        <taxon>Sordariomycetes</taxon>
        <taxon>Hypocreomycetidae</taxon>
        <taxon>Hypocreales</taxon>
        <taxon>Clavicipitaceae</taxon>
        <taxon>Metarhizium</taxon>
    </lineage>
</organism>
<protein>
    <submittedName>
        <fullName evidence="1">Uncharacterized protein</fullName>
    </submittedName>
</protein>
<comment type="caution">
    <text evidence="1">The sequence shown here is derived from an EMBL/GenBank/DDBJ whole genome shotgun (WGS) entry which is preliminary data.</text>
</comment>
<reference evidence="1 2" key="1">
    <citation type="submission" date="2014-02" db="EMBL/GenBank/DDBJ databases">
        <title>The genome sequence of the entomopathogenic fungus Metarhizium robertsii ARSEF 2575.</title>
        <authorList>
            <person name="Giuliano Garisto Donzelli B."/>
            <person name="Roe B.A."/>
            <person name="Macmil S.L."/>
            <person name="Krasnoff S.B."/>
            <person name="Gibson D.M."/>
        </authorList>
    </citation>
    <scope>NUCLEOTIDE SEQUENCE [LARGE SCALE GENOMIC DNA]</scope>
    <source>
        <strain evidence="1 2">ARSEF 2575</strain>
    </source>
</reference>
<dbReference type="HOGENOM" id="CLU_2655030_0_0_1"/>
<evidence type="ECO:0000313" key="1">
    <source>
        <dbReference type="EMBL" id="EXV03411.1"/>
    </source>
</evidence>
<accession>A0A0A1V1A9</accession>
<dbReference type="Proteomes" id="UP000030151">
    <property type="component" value="Unassembled WGS sequence"/>
</dbReference>
<sequence length="76" mass="8881">MRVHKYMRRIWEGNTPKAALHQLPYVQGRLGFDTRNVMPRMLDGEKMAMGGIQVNHAFSLCRDLTCPIDRFVNMFL</sequence>
<gene>
    <name evidence="1" type="ORF">X797_003211</name>
</gene>
<evidence type="ECO:0000313" key="2">
    <source>
        <dbReference type="Proteomes" id="UP000030151"/>
    </source>
</evidence>